<feature type="domain" description="DUF6589" evidence="1">
    <location>
        <begin position="26"/>
        <end position="127"/>
    </location>
</feature>
<protein>
    <recommendedName>
        <fullName evidence="1">DUF6589 domain-containing protein</fullName>
    </recommendedName>
</protein>
<sequence>MPKRWEMKVPDPWLRITWWLKPAQIQFILRTADIDEASYEGNKKVLKEWLHQLKLNSLDEKKRMSTSHVIPIVGDQLTVDRLRGLAKYHHDDINGFEQLDWVVPVNGFFHMEMAFVNSLHKQYLGMSGKAEDLSELANKTPEELVLLAEEIYDDYACCMALQKMELRQEKDEVKYQAMMFNADVLAYLDLHEATRTGDVGCIEDLFPILLMCFAGGGNSKYMIEILELLQGLKKEWLLALCDIMCKHCWLVNHTGKCNGFVLMDRVQEHNIKDLKTALTRGDRHSMPEKEKDVAKYAATIVEEKWFVYEEGHKLKKSEDHSKDFVTAGTNVVFEEEAIRHWWKGHTFPRTTQEKWLDEVLQNE</sequence>
<comment type="caution">
    <text evidence="2">The sequence shown here is derived from an EMBL/GenBank/DDBJ whole genome shotgun (WGS) entry which is preliminary data.</text>
</comment>
<evidence type="ECO:0000313" key="3">
    <source>
        <dbReference type="Proteomes" id="UP000298061"/>
    </source>
</evidence>
<reference evidence="2 3" key="1">
    <citation type="submission" date="2019-02" db="EMBL/GenBank/DDBJ databases">
        <title>Genome sequencing of the rare red list fungi Hericium alpestre (H. flagellum).</title>
        <authorList>
            <person name="Buettner E."/>
            <person name="Kellner H."/>
        </authorList>
    </citation>
    <scope>NUCLEOTIDE SEQUENCE [LARGE SCALE GENOMIC DNA]</scope>
    <source>
        <strain evidence="2 3">DSM 108284</strain>
    </source>
</reference>
<evidence type="ECO:0000313" key="2">
    <source>
        <dbReference type="EMBL" id="TFY74720.1"/>
    </source>
</evidence>
<dbReference type="InterPro" id="IPR046496">
    <property type="entry name" value="DUF6589"/>
</dbReference>
<dbReference type="Proteomes" id="UP000298061">
    <property type="component" value="Unassembled WGS sequence"/>
</dbReference>
<dbReference type="STRING" id="135208.A0A4Y9ZKJ3"/>
<name>A0A4Y9ZKJ3_9AGAM</name>
<dbReference type="OrthoDB" id="3203379at2759"/>
<accession>A0A4Y9ZKJ3</accession>
<feature type="domain" description="DUF6589" evidence="1">
    <location>
        <begin position="128"/>
        <end position="281"/>
    </location>
</feature>
<dbReference type="AlphaFoldDB" id="A0A4Y9ZKJ3"/>
<keyword evidence="3" id="KW-1185">Reference proteome</keyword>
<organism evidence="2 3">
    <name type="scientific">Hericium alpestre</name>
    <dbReference type="NCBI Taxonomy" id="135208"/>
    <lineage>
        <taxon>Eukaryota</taxon>
        <taxon>Fungi</taxon>
        <taxon>Dikarya</taxon>
        <taxon>Basidiomycota</taxon>
        <taxon>Agaricomycotina</taxon>
        <taxon>Agaricomycetes</taxon>
        <taxon>Russulales</taxon>
        <taxon>Hericiaceae</taxon>
        <taxon>Hericium</taxon>
    </lineage>
</organism>
<gene>
    <name evidence="2" type="ORF">EWM64_g9292</name>
</gene>
<dbReference type="Pfam" id="PF20231">
    <property type="entry name" value="DUF6589"/>
    <property type="match status" value="2"/>
</dbReference>
<evidence type="ECO:0000259" key="1">
    <source>
        <dbReference type="Pfam" id="PF20231"/>
    </source>
</evidence>
<proteinExistence type="predicted"/>
<dbReference type="EMBL" id="SFCI01001916">
    <property type="protein sequence ID" value="TFY74720.1"/>
    <property type="molecule type" value="Genomic_DNA"/>
</dbReference>